<keyword evidence="2 5" id="KW-0812">Transmembrane</keyword>
<evidence type="ECO:0000256" key="3">
    <source>
        <dbReference type="ARBA" id="ARBA00022989"/>
    </source>
</evidence>
<evidence type="ECO:0000256" key="1">
    <source>
        <dbReference type="ARBA" id="ARBA00004141"/>
    </source>
</evidence>
<keyword evidence="4 5" id="KW-0472">Membrane</keyword>
<protein>
    <recommendedName>
        <fullName evidence="6">Major facilitator superfamily (MFS) profile domain-containing protein</fullName>
    </recommendedName>
</protein>
<feature type="transmembrane region" description="Helical" evidence="5">
    <location>
        <begin position="423"/>
        <end position="446"/>
    </location>
</feature>
<dbReference type="InterPro" id="IPR005828">
    <property type="entry name" value="MFS_sugar_transport-like"/>
</dbReference>
<dbReference type="PANTHER" id="PTHR24064">
    <property type="entry name" value="SOLUTE CARRIER FAMILY 22 MEMBER"/>
    <property type="match status" value="1"/>
</dbReference>
<dbReference type="Proteomes" id="UP001347796">
    <property type="component" value="Unassembled WGS sequence"/>
</dbReference>
<organism evidence="7 8">
    <name type="scientific">Patella caerulea</name>
    <name type="common">Rayed Mediterranean limpet</name>
    <dbReference type="NCBI Taxonomy" id="87958"/>
    <lineage>
        <taxon>Eukaryota</taxon>
        <taxon>Metazoa</taxon>
        <taxon>Spiralia</taxon>
        <taxon>Lophotrochozoa</taxon>
        <taxon>Mollusca</taxon>
        <taxon>Gastropoda</taxon>
        <taxon>Patellogastropoda</taxon>
        <taxon>Patelloidea</taxon>
        <taxon>Patellidae</taxon>
        <taxon>Patella</taxon>
    </lineage>
</organism>
<evidence type="ECO:0000313" key="8">
    <source>
        <dbReference type="Proteomes" id="UP001347796"/>
    </source>
</evidence>
<comment type="caution">
    <text evidence="7">The sequence shown here is derived from an EMBL/GenBank/DDBJ whole genome shotgun (WGS) entry which is preliminary data.</text>
</comment>
<keyword evidence="8" id="KW-1185">Reference proteome</keyword>
<evidence type="ECO:0000313" key="7">
    <source>
        <dbReference type="EMBL" id="KAK6169539.1"/>
    </source>
</evidence>
<evidence type="ECO:0000256" key="4">
    <source>
        <dbReference type="ARBA" id="ARBA00023136"/>
    </source>
</evidence>
<dbReference type="Gene3D" id="1.20.1250.20">
    <property type="entry name" value="MFS general substrate transporter like domains"/>
    <property type="match status" value="1"/>
</dbReference>
<dbReference type="CDD" id="cd17317">
    <property type="entry name" value="MFS_SLC22"/>
    <property type="match status" value="1"/>
</dbReference>
<feature type="transmembrane region" description="Helical" evidence="5">
    <location>
        <begin position="192"/>
        <end position="216"/>
    </location>
</feature>
<feature type="transmembrane region" description="Helical" evidence="5">
    <location>
        <begin position="458"/>
        <end position="478"/>
    </location>
</feature>
<dbReference type="PROSITE" id="PS50850">
    <property type="entry name" value="MFS"/>
    <property type="match status" value="1"/>
</dbReference>
<feature type="transmembrane region" description="Helical" evidence="5">
    <location>
        <begin position="20"/>
        <end position="44"/>
    </location>
</feature>
<dbReference type="EMBL" id="JAZGQO010000015">
    <property type="protein sequence ID" value="KAK6169539.1"/>
    <property type="molecule type" value="Genomic_DNA"/>
</dbReference>
<evidence type="ECO:0000256" key="2">
    <source>
        <dbReference type="ARBA" id="ARBA00022692"/>
    </source>
</evidence>
<keyword evidence="3 5" id="KW-1133">Transmembrane helix</keyword>
<dbReference type="GO" id="GO:0016020">
    <property type="term" value="C:membrane"/>
    <property type="evidence" value="ECO:0007669"/>
    <property type="project" value="UniProtKB-SubCell"/>
</dbReference>
<feature type="transmembrane region" description="Helical" evidence="5">
    <location>
        <begin position="228"/>
        <end position="249"/>
    </location>
</feature>
<gene>
    <name evidence="7" type="ORF">SNE40_020577</name>
</gene>
<dbReference type="SUPFAM" id="SSF103473">
    <property type="entry name" value="MFS general substrate transporter"/>
    <property type="match status" value="1"/>
</dbReference>
<name>A0AAN8J4Q2_PATCE</name>
<feature type="transmembrane region" description="Helical" evidence="5">
    <location>
        <begin position="255"/>
        <end position="273"/>
    </location>
</feature>
<dbReference type="Pfam" id="PF00083">
    <property type="entry name" value="Sugar_tr"/>
    <property type="match status" value="1"/>
</dbReference>
<feature type="transmembrane region" description="Helical" evidence="5">
    <location>
        <begin position="399"/>
        <end position="417"/>
    </location>
</feature>
<dbReference type="InterPro" id="IPR036259">
    <property type="entry name" value="MFS_trans_sf"/>
</dbReference>
<feature type="domain" description="Major facilitator superfamily (MFS) profile" evidence="6">
    <location>
        <begin position="98"/>
        <end position="516"/>
    </location>
</feature>
<feature type="transmembrane region" description="Helical" evidence="5">
    <location>
        <begin position="366"/>
        <end position="387"/>
    </location>
</feature>
<comment type="subcellular location">
    <subcellularLocation>
        <location evidence="1">Membrane</location>
        <topology evidence="1">Multi-pass membrane protein</topology>
    </subcellularLocation>
</comment>
<dbReference type="InterPro" id="IPR020846">
    <property type="entry name" value="MFS_dom"/>
</dbReference>
<feature type="transmembrane region" description="Helical" evidence="5">
    <location>
        <begin position="144"/>
        <end position="161"/>
    </location>
</feature>
<dbReference type="AlphaFoldDB" id="A0AAN8J4Q2"/>
<evidence type="ECO:0000259" key="6">
    <source>
        <dbReference type="PROSITE" id="PS50850"/>
    </source>
</evidence>
<proteinExistence type="predicted"/>
<accession>A0AAN8J4Q2</accession>
<feature type="transmembrane region" description="Helical" evidence="5">
    <location>
        <begin position="168"/>
        <end position="186"/>
    </location>
</feature>
<dbReference type="GO" id="GO:0022857">
    <property type="term" value="F:transmembrane transporter activity"/>
    <property type="evidence" value="ECO:0007669"/>
    <property type="project" value="InterPro"/>
</dbReference>
<reference evidence="7 8" key="1">
    <citation type="submission" date="2024-01" db="EMBL/GenBank/DDBJ databases">
        <title>The genome of the rayed Mediterranean limpet Patella caerulea (Linnaeus, 1758).</title>
        <authorList>
            <person name="Anh-Thu Weber A."/>
            <person name="Halstead-Nussloch G."/>
        </authorList>
    </citation>
    <scope>NUCLEOTIDE SEQUENCE [LARGE SCALE GENOMIC DNA]</scope>
    <source>
        <strain evidence="7">AATW-2023a</strain>
        <tissue evidence="7">Whole specimen</tissue>
    </source>
</reference>
<sequence>MKFNNIIEILGDFGKYQKRLYYLLCLPAVTNALLTLISVFTLAIPDHRCRLSQPYNDTSYQPRDAFQQLYVNHSIPRDTDGKWSSCKRYDVNLTQITERSLVHVNATQEDCNSWVYDTSVFIDTFMTEQNIVCQYTIYRSHANMIMMAGRFVGSLGFGVFADLLGRKVALMVGLVLQIAVSFATAFAPNFTVFMVCRFFVGFASSGTFMSGFVIVMELVGPSKRSRSGVVMMLFWCIGLFLLGLLAYFIRDWSNLQLAVSIPIVFLLSFYWIVPESPRWLISKGKTKKAEKILRKAAEVNKVKLPVNLFDEATLSKDKGGQTKVWQMFTSPILLIRTLIIFLNWMVVSMVYYGLGLNVGNLGGDIYLNFTAANIVETAAYVLCLILLDRWGRKALHCTSMLLGGIACILTIFPVLYLDESSEWIVITLSMIGKLGASAAFTVIYIFSAELYPTVVRNSALGASSLFARIGGMVSPYVADLGKLVTGDFGTALPLLVFGGASVAAGLLSLLLPETLNQTLPETIEDAKQIGRKSGKTKYRVNLTQSEEQQGKYELKEKF</sequence>
<feature type="transmembrane region" description="Helical" evidence="5">
    <location>
        <begin position="333"/>
        <end position="354"/>
    </location>
</feature>
<feature type="transmembrane region" description="Helical" evidence="5">
    <location>
        <begin position="490"/>
        <end position="511"/>
    </location>
</feature>
<evidence type="ECO:0000256" key="5">
    <source>
        <dbReference type="SAM" id="Phobius"/>
    </source>
</evidence>